<name>A0A1L7CWI3_9CORY</name>
<evidence type="ECO:0000313" key="2">
    <source>
        <dbReference type="EMBL" id="APT90213.1"/>
    </source>
</evidence>
<dbReference type="AlphaFoldDB" id="A0A1L7CWI3"/>
<evidence type="ECO:0000256" key="1">
    <source>
        <dbReference type="SAM" id="MobiDB-lite"/>
    </source>
</evidence>
<sequence>MQIPHLGAAEVQGVLHQVQPGRAAPGQPPGGGGQRRRRPGPPHPAEAALRAAPAHPGVAPLIGEHLPAPGGEDLRGLPVRLRGALEDHPRLGVRVDGGVPPADRLHRQRMGGDPGQCGAHRRLGAQPVHLVGGLPVPGGGDGVGQGEQQIGALGVMGHAQVHPVQVQRHLRGGGVHRLPGRAAVHPARVVAGAGRAGGAGPFPGAQRGGVALLRLRRGGGGAQQLQFRVEERGGEIGGGGAGAAFGQPPGVAQQHAAAPDSGEEVLHVHHGRPFPYCGDLREV</sequence>
<gene>
    <name evidence="2" type="ORF">CSPHI_03030</name>
</gene>
<protein>
    <submittedName>
        <fullName evidence="2">Uncharacterized protein</fullName>
    </submittedName>
</protein>
<evidence type="ECO:0000313" key="3">
    <source>
        <dbReference type="Proteomes" id="UP000185469"/>
    </source>
</evidence>
<feature type="region of interest" description="Disordered" evidence="1">
    <location>
        <begin position="1"/>
        <end position="47"/>
    </location>
</feature>
<dbReference type="Proteomes" id="UP000185469">
    <property type="component" value="Chromosome"/>
</dbReference>
<accession>A0A1L7CWI3</accession>
<proteinExistence type="predicted"/>
<dbReference type="KEGG" id="csph:CSPHI_03030"/>
<organism evidence="2 3">
    <name type="scientific">Corynebacterium sphenisci DSM 44792</name>
    <dbReference type="NCBI Taxonomy" id="1437874"/>
    <lineage>
        <taxon>Bacteria</taxon>
        <taxon>Bacillati</taxon>
        <taxon>Actinomycetota</taxon>
        <taxon>Actinomycetes</taxon>
        <taxon>Mycobacteriales</taxon>
        <taxon>Corynebacteriaceae</taxon>
        <taxon>Corynebacterium</taxon>
    </lineage>
</organism>
<reference evidence="2 3" key="1">
    <citation type="submission" date="2014-08" db="EMBL/GenBank/DDBJ databases">
        <title>Complete genome sequence of Corynebacterium sphenisci CECT 5990(T) (=DSM 44792(T)), isolated from healthy wild penguins.</title>
        <authorList>
            <person name="Ruckert C."/>
            <person name="Albersmeier A."/>
            <person name="Winkler A."/>
            <person name="Kalinowski J."/>
        </authorList>
    </citation>
    <scope>NUCLEOTIDE SEQUENCE [LARGE SCALE GENOMIC DNA]</scope>
    <source>
        <strain evidence="2 3">DSM 44792</strain>
    </source>
</reference>
<dbReference type="EMBL" id="CP009248">
    <property type="protein sequence ID" value="APT90213.1"/>
    <property type="molecule type" value="Genomic_DNA"/>
</dbReference>
<keyword evidence="3" id="KW-1185">Reference proteome</keyword>